<feature type="domain" description="MnmG N-terminal" evidence="11">
    <location>
        <begin position="52"/>
        <end position="428"/>
    </location>
</feature>
<evidence type="ECO:0000313" key="12">
    <source>
        <dbReference type="EMBL" id="TBH79961.1"/>
    </source>
</evidence>
<dbReference type="PANTHER" id="PTHR11806">
    <property type="entry name" value="GLUCOSE INHIBITED DIVISION PROTEIN A"/>
    <property type="match status" value="1"/>
</dbReference>
<evidence type="ECO:0000256" key="8">
    <source>
        <dbReference type="ARBA" id="ARBA00022857"/>
    </source>
</evidence>
<keyword evidence="7 10" id="KW-0274">FAD</keyword>
<keyword evidence="4 10" id="KW-0285">Flavoprotein</keyword>
<dbReference type="GO" id="GO:0002098">
    <property type="term" value="P:tRNA wobble uridine modification"/>
    <property type="evidence" value="ECO:0007669"/>
    <property type="project" value="TreeGrafter"/>
</dbReference>
<comment type="similarity">
    <text evidence="10">Belongs to the MnmG family. TrmFO subfamily.</text>
</comment>
<reference evidence="12 13" key="1">
    <citation type="submission" date="2018-12" db="EMBL/GenBank/DDBJ databases">
        <title>First genome draft of Desulfovibrio legallis sp. nov.</title>
        <authorList>
            <person name="Ben Dhia O."/>
            <person name="Najjari A."/>
            <person name="Ferjani R."/>
            <person name="Fhoula I."/>
            <person name="Fardeau M.-L."/>
            <person name="Boudabbous A."/>
            <person name="Ouzari H.I."/>
        </authorList>
    </citation>
    <scope>NUCLEOTIDE SEQUENCE [LARGE SCALE GENOMIC DNA]</scope>
    <source>
        <strain evidence="12 13">H1T</strain>
    </source>
</reference>
<dbReference type="GO" id="GO:0047151">
    <property type="term" value="F:tRNA (uracil(54)-C5)-methyltransferase activity, 5,10-methylenetetrahydrofolate-dependent"/>
    <property type="evidence" value="ECO:0007669"/>
    <property type="project" value="UniProtKB-UniRule"/>
</dbReference>
<gene>
    <name evidence="10" type="primary">trmFO</name>
    <name evidence="12" type="ORF">EB812_06675</name>
</gene>
<evidence type="ECO:0000256" key="4">
    <source>
        <dbReference type="ARBA" id="ARBA00022630"/>
    </source>
</evidence>
<evidence type="ECO:0000256" key="2">
    <source>
        <dbReference type="ARBA" id="ARBA00022490"/>
    </source>
</evidence>
<dbReference type="Pfam" id="PF01134">
    <property type="entry name" value="GIDA"/>
    <property type="match status" value="1"/>
</dbReference>
<dbReference type="InterPro" id="IPR040131">
    <property type="entry name" value="MnmG_N"/>
</dbReference>
<evidence type="ECO:0000256" key="10">
    <source>
        <dbReference type="HAMAP-Rule" id="MF_01037"/>
    </source>
</evidence>
<dbReference type="NCBIfam" id="TIGR00137">
    <property type="entry name" value="gid_trmFO"/>
    <property type="match status" value="1"/>
</dbReference>
<dbReference type="NCBIfam" id="NF003739">
    <property type="entry name" value="PRK05335.1"/>
    <property type="match status" value="1"/>
</dbReference>
<evidence type="ECO:0000256" key="3">
    <source>
        <dbReference type="ARBA" id="ARBA00022603"/>
    </source>
</evidence>
<comment type="catalytic activity">
    <reaction evidence="10">
        <text>uridine(54) in tRNA + (6R)-5,10-methylene-5,6,7,8-tetrahydrofolate + NADPH + H(+) = 5-methyluridine(54) in tRNA + (6S)-5,6,7,8-tetrahydrofolate + NADP(+)</text>
        <dbReference type="Rhea" id="RHEA:62372"/>
        <dbReference type="Rhea" id="RHEA-COMP:10167"/>
        <dbReference type="Rhea" id="RHEA-COMP:10193"/>
        <dbReference type="ChEBI" id="CHEBI:15378"/>
        <dbReference type="ChEBI" id="CHEBI:15636"/>
        <dbReference type="ChEBI" id="CHEBI:57453"/>
        <dbReference type="ChEBI" id="CHEBI:57783"/>
        <dbReference type="ChEBI" id="CHEBI:58349"/>
        <dbReference type="ChEBI" id="CHEBI:65315"/>
        <dbReference type="ChEBI" id="CHEBI:74447"/>
        <dbReference type="EC" id="2.1.1.74"/>
    </reaction>
</comment>
<comment type="function">
    <text evidence="10">Catalyzes the folate-dependent formation of 5-methyl-uridine at position 54 (M-5-U54) in all tRNAs.</text>
</comment>
<keyword evidence="3 10" id="KW-0489">Methyltransferase</keyword>
<comment type="subcellular location">
    <subcellularLocation>
        <location evidence="10">Cytoplasm</location>
    </subcellularLocation>
</comment>
<dbReference type="GO" id="GO:0005829">
    <property type="term" value="C:cytosol"/>
    <property type="evidence" value="ECO:0007669"/>
    <property type="project" value="TreeGrafter"/>
</dbReference>
<keyword evidence="2 10" id="KW-0963">Cytoplasm</keyword>
<evidence type="ECO:0000256" key="5">
    <source>
        <dbReference type="ARBA" id="ARBA00022679"/>
    </source>
</evidence>
<protein>
    <recommendedName>
        <fullName evidence="10">Methylenetetrahydrofolate--tRNA-(uracil-5-)-methyltransferase TrmFO</fullName>
        <ecNumber evidence="10">2.1.1.74</ecNumber>
    </recommendedName>
    <alternativeName>
        <fullName evidence="10">Folate-dependent tRNA (uracil-5-)-methyltransferase</fullName>
    </alternativeName>
    <alternativeName>
        <fullName evidence="10">Folate-dependent tRNA(M-5-U54)-methyltransferase</fullName>
    </alternativeName>
</protein>
<dbReference type="HAMAP" id="MF_01037">
    <property type="entry name" value="TrmFO"/>
    <property type="match status" value="1"/>
</dbReference>
<dbReference type="AlphaFoldDB" id="A0A6H3FBJ7"/>
<organism evidence="12 13">
    <name type="scientific">Desulfovibrio legallii</name>
    <dbReference type="NCBI Taxonomy" id="571438"/>
    <lineage>
        <taxon>Bacteria</taxon>
        <taxon>Pseudomonadati</taxon>
        <taxon>Thermodesulfobacteriota</taxon>
        <taxon>Desulfovibrionia</taxon>
        <taxon>Desulfovibrionales</taxon>
        <taxon>Desulfovibrionaceae</taxon>
        <taxon>Desulfovibrio</taxon>
    </lineage>
</organism>
<dbReference type="EMBL" id="SIXC01000006">
    <property type="protein sequence ID" value="TBH79961.1"/>
    <property type="molecule type" value="Genomic_DNA"/>
</dbReference>
<dbReference type="Gene3D" id="3.50.50.60">
    <property type="entry name" value="FAD/NAD(P)-binding domain"/>
    <property type="match status" value="2"/>
</dbReference>
<dbReference type="GO" id="GO:0030488">
    <property type="term" value="P:tRNA methylation"/>
    <property type="evidence" value="ECO:0007669"/>
    <property type="project" value="TreeGrafter"/>
</dbReference>
<dbReference type="InterPro" id="IPR004417">
    <property type="entry name" value="TrmFO"/>
</dbReference>
<keyword evidence="13" id="KW-1185">Reference proteome</keyword>
<accession>A0A6H3FBJ7</accession>
<sequence>MPATRLRRIAPHGACSLRQSWASCLPEFHHVFFPDNVFSANRLEFPMPLQSIAVVGGGLAGCECALHLAEAGLAVTLFEQKPGRRSPAHISDNLAELVCSNSLRSDESSSGVGMLKAELRALGSRFMAAADACRVPAGKALAVDREAFAAMLTALVASQPRIRRVERNVCGLDDPVLAPFRTPEGTVVIAAGPLASEELSASLAAAVGAEHCYFYDAIAPIVWTHSLDMSVVFRASRYGQEQGDAPGEGDYLNCPMSREEYTAFYTALLEARTVQAHAFESERHFEGCMPIEALAQRGDRTLTFGPLKPVGFVDPRTGRRPWAILQLRAEKANGEACNLVGCQTKLVQSEQARIFRLVPGLEQAEFARYGSMHRNTYVNAPTALTPDLELRAAPGVYLAGQITGVEGYVESAACGLWLGMLLEARAYGRDLPTPPPECALGALLGHLRTPAKRFQPSNVHFGLMPPLDERARKKDRKALYAARAQAAFAAWRAAAGLA</sequence>
<name>A0A6H3FBJ7_9BACT</name>
<dbReference type="GO" id="GO:0050660">
    <property type="term" value="F:flavin adenine dinucleotide binding"/>
    <property type="evidence" value="ECO:0007669"/>
    <property type="project" value="UniProtKB-UniRule"/>
</dbReference>
<dbReference type="PANTHER" id="PTHR11806:SF2">
    <property type="entry name" value="METHYLENETETRAHYDROFOLATE--TRNA-(URACIL-5-)-METHYLTRANSFERASE TRMFO"/>
    <property type="match status" value="1"/>
</dbReference>
<feature type="binding site" evidence="10">
    <location>
        <begin position="56"/>
        <end position="61"/>
    </location>
    <ligand>
        <name>FAD</name>
        <dbReference type="ChEBI" id="CHEBI:57692"/>
    </ligand>
</feature>
<dbReference type="SUPFAM" id="SSF51905">
    <property type="entry name" value="FAD/NAD(P)-binding domain"/>
    <property type="match status" value="1"/>
</dbReference>
<proteinExistence type="inferred from homology"/>
<comment type="cofactor">
    <cofactor evidence="1 10">
        <name>FAD</name>
        <dbReference type="ChEBI" id="CHEBI:57692"/>
    </cofactor>
</comment>
<evidence type="ECO:0000313" key="13">
    <source>
        <dbReference type="Proteomes" id="UP000292919"/>
    </source>
</evidence>
<dbReference type="Proteomes" id="UP000292919">
    <property type="component" value="Unassembled WGS sequence"/>
</dbReference>
<comment type="caution">
    <text evidence="12">The sequence shown here is derived from an EMBL/GenBank/DDBJ whole genome shotgun (WGS) entry which is preliminary data.</text>
</comment>
<dbReference type="RefSeq" id="WP_118229089.1">
    <property type="nucleotide sequence ID" value="NZ_DBFBQU010000241.1"/>
</dbReference>
<evidence type="ECO:0000256" key="7">
    <source>
        <dbReference type="ARBA" id="ARBA00022827"/>
    </source>
</evidence>
<keyword evidence="9 10" id="KW-0520">NAD</keyword>
<keyword evidence="5 10" id="KW-0808">Transferase</keyword>
<dbReference type="EC" id="2.1.1.74" evidence="10"/>
<dbReference type="InterPro" id="IPR002218">
    <property type="entry name" value="MnmG-rel"/>
</dbReference>
<evidence type="ECO:0000256" key="9">
    <source>
        <dbReference type="ARBA" id="ARBA00023027"/>
    </source>
</evidence>
<evidence type="ECO:0000256" key="6">
    <source>
        <dbReference type="ARBA" id="ARBA00022694"/>
    </source>
</evidence>
<keyword evidence="6 10" id="KW-0819">tRNA processing</keyword>
<comment type="catalytic activity">
    <reaction evidence="10">
        <text>uridine(54) in tRNA + (6R)-5,10-methylene-5,6,7,8-tetrahydrofolate + NADH + H(+) = 5-methyluridine(54) in tRNA + (6S)-5,6,7,8-tetrahydrofolate + NAD(+)</text>
        <dbReference type="Rhea" id="RHEA:16873"/>
        <dbReference type="Rhea" id="RHEA-COMP:10167"/>
        <dbReference type="Rhea" id="RHEA-COMP:10193"/>
        <dbReference type="ChEBI" id="CHEBI:15378"/>
        <dbReference type="ChEBI" id="CHEBI:15636"/>
        <dbReference type="ChEBI" id="CHEBI:57453"/>
        <dbReference type="ChEBI" id="CHEBI:57540"/>
        <dbReference type="ChEBI" id="CHEBI:57945"/>
        <dbReference type="ChEBI" id="CHEBI:65315"/>
        <dbReference type="ChEBI" id="CHEBI:74447"/>
        <dbReference type="EC" id="2.1.1.74"/>
    </reaction>
</comment>
<keyword evidence="8 10" id="KW-0521">NADP</keyword>
<dbReference type="InterPro" id="IPR036188">
    <property type="entry name" value="FAD/NAD-bd_sf"/>
</dbReference>
<evidence type="ECO:0000256" key="1">
    <source>
        <dbReference type="ARBA" id="ARBA00001974"/>
    </source>
</evidence>
<evidence type="ECO:0000259" key="11">
    <source>
        <dbReference type="Pfam" id="PF01134"/>
    </source>
</evidence>